<dbReference type="AlphaFoldDB" id="A0A8S9G6M0"/>
<organism evidence="1 2">
    <name type="scientific">Brassica cretica</name>
    <name type="common">Mustard</name>
    <dbReference type="NCBI Taxonomy" id="69181"/>
    <lineage>
        <taxon>Eukaryota</taxon>
        <taxon>Viridiplantae</taxon>
        <taxon>Streptophyta</taxon>
        <taxon>Embryophyta</taxon>
        <taxon>Tracheophyta</taxon>
        <taxon>Spermatophyta</taxon>
        <taxon>Magnoliopsida</taxon>
        <taxon>eudicotyledons</taxon>
        <taxon>Gunneridae</taxon>
        <taxon>Pentapetalae</taxon>
        <taxon>rosids</taxon>
        <taxon>malvids</taxon>
        <taxon>Brassicales</taxon>
        <taxon>Brassicaceae</taxon>
        <taxon>Brassiceae</taxon>
        <taxon>Brassica</taxon>
    </lineage>
</organism>
<accession>A0A8S9G6M0</accession>
<evidence type="ECO:0000313" key="2">
    <source>
        <dbReference type="Proteomes" id="UP000712281"/>
    </source>
</evidence>
<comment type="caution">
    <text evidence="1">The sequence shown here is derived from an EMBL/GenBank/DDBJ whole genome shotgun (WGS) entry which is preliminary data.</text>
</comment>
<reference evidence="1" key="1">
    <citation type="submission" date="2019-12" db="EMBL/GenBank/DDBJ databases">
        <title>Genome sequencing and annotation of Brassica cretica.</title>
        <authorList>
            <person name="Studholme D.J."/>
            <person name="Sarris P.F."/>
        </authorList>
    </citation>
    <scope>NUCLEOTIDE SEQUENCE</scope>
    <source>
        <strain evidence="1">PFS-001/15</strain>
        <tissue evidence="1">Leaf</tissue>
    </source>
</reference>
<gene>
    <name evidence="1" type="ORF">F2Q68_00031389</name>
</gene>
<name>A0A8S9G6M0_BRACR</name>
<protein>
    <submittedName>
        <fullName evidence="1">Uncharacterized protein</fullName>
    </submittedName>
</protein>
<dbReference type="EMBL" id="QGKW02002005">
    <property type="protein sequence ID" value="KAF2541261.1"/>
    <property type="molecule type" value="Genomic_DNA"/>
</dbReference>
<evidence type="ECO:0000313" key="1">
    <source>
        <dbReference type="EMBL" id="KAF2541261.1"/>
    </source>
</evidence>
<proteinExistence type="predicted"/>
<sequence>MSRGSVSIDVRTEVSIDVGWKISVDGGVSSVDGGEGVLVDEAGVWVEGGCRETSDEQGLLLIDEAPLPLRIERSKLAGYDDNSI</sequence>
<dbReference type="Proteomes" id="UP000712281">
    <property type="component" value="Unassembled WGS sequence"/>
</dbReference>